<comment type="caution">
    <text evidence="1">The sequence shown here is derived from an EMBL/GenBank/DDBJ whole genome shotgun (WGS) entry which is preliminary data.</text>
</comment>
<accession>A0AC60QA21</accession>
<dbReference type="Proteomes" id="UP000805193">
    <property type="component" value="Unassembled WGS sequence"/>
</dbReference>
<proteinExistence type="predicted"/>
<protein>
    <submittedName>
        <fullName evidence="1">Uncharacterized protein</fullName>
    </submittedName>
</protein>
<sequence>MEDEDLRLVKVKASRLAMNLPREYKKLVCVKLTSNFREAVSVVTESTAKLNRNEIFLKTKYVGVNATDVNATVARYGPATPPFDVGFESVCEVVAVGDDVKHLSVGSAVATINVPGLGAYSEYQRVLASKVFPIPRAVPEVIPLLISGLTAAIGLDEQGRIKEGETVLITAAAGGLGHLAVQWAKARKCHVIGTCSSPVKEEYLKTIGCDKVINYKTQDLGAELKEAYPEGLDVVWETIGGKTFEVLVDRLSNRGRLVVVGTISGYQSGDKAFPHVHLRNLPSMLLKRSASVSGFHLSHYHNLIPEYMVKLNKMMQNGSIVARVDFGLNAEGGELRGLDGCVRGVEYLHSGKSVGKVVVKMDESA</sequence>
<evidence type="ECO:0000313" key="1">
    <source>
        <dbReference type="EMBL" id="KAG0430421.1"/>
    </source>
</evidence>
<dbReference type="EMBL" id="JABSTQ010009327">
    <property type="protein sequence ID" value="KAG0430421.1"/>
    <property type="molecule type" value="Genomic_DNA"/>
</dbReference>
<organism evidence="1 2">
    <name type="scientific">Ixodes persulcatus</name>
    <name type="common">Taiga tick</name>
    <dbReference type="NCBI Taxonomy" id="34615"/>
    <lineage>
        <taxon>Eukaryota</taxon>
        <taxon>Metazoa</taxon>
        <taxon>Ecdysozoa</taxon>
        <taxon>Arthropoda</taxon>
        <taxon>Chelicerata</taxon>
        <taxon>Arachnida</taxon>
        <taxon>Acari</taxon>
        <taxon>Parasitiformes</taxon>
        <taxon>Ixodida</taxon>
        <taxon>Ixodoidea</taxon>
        <taxon>Ixodidae</taxon>
        <taxon>Ixodinae</taxon>
        <taxon>Ixodes</taxon>
    </lineage>
</organism>
<gene>
    <name evidence="1" type="ORF">HPB47_022710</name>
</gene>
<keyword evidence="2" id="KW-1185">Reference proteome</keyword>
<reference evidence="1 2" key="1">
    <citation type="journal article" date="2020" name="Cell">
        <title>Large-Scale Comparative Analyses of Tick Genomes Elucidate Their Genetic Diversity and Vector Capacities.</title>
        <authorList>
            <consortium name="Tick Genome and Microbiome Consortium (TIGMIC)"/>
            <person name="Jia N."/>
            <person name="Wang J."/>
            <person name="Shi W."/>
            <person name="Du L."/>
            <person name="Sun Y."/>
            <person name="Zhan W."/>
            <person name="Jiang J.F."/>
            <person name="Wang Q."/>
            <person name="Zhang B."/>
            <person name="Ji P."/>
            <person name="Bell-Sakyi L."/>
            <person name="Cui X.M."/>
            <person name="Yuan T.T."/>
            <person name="Jiang B.G."/>
            <person name="Yang W.F."/>
            <person name="Lam T.T."/>
            <person name="Chang Q.C."/>
            <person name="Ding S.J."/>
            <person name="Wang X.J."/>
            <person name="Zhu J.G."/>
            <person name="Ruan X.D."/>
            <person name="Zhao L."/>
            <person name="Wei J.T."/>
            <person name="Ye R.Z."/>
            <person name="Que T.C."/>
            <person name="Du C.H."/>
            <person name="Zhou Y.H."/>
            <person name="Cheng J.X."/>
            <person name="Dai P.F."/>
            <person name="Guo W.B."/>
            <person name="Han X.H."/>
            <person name="Huang E.J."/>
            <person name="Li L.F."/>
            <person name="Wei W."/>
            <person name="Gao Y.C."/>
            <person name="Liu J.Z."/>
            <person name="Shao H.Z."/>
            <person name="Wang X."/>
            <person name="Wang C.C."/>
            <person name="Yang T.C."/>
            <person name="Huo Q.B."/>
            <person name="Li W."/>
            <person name="Chen H.Y."/>
            <person name="Chen S.E."/>
            <person name="Zhou L.G."/>
            <person name="Ni X.B."/>
            <person name="Tian J.H."/>
            <person name="Sheng Y."/>
            <person name="Liu T."/>
            <person name="Pan Y.S."/>
            <person name="Xia L.Y."/>
            <person name="Li J."/>
            <person name="Zhao F."/>
            <person name="Cao W.C."/>
        </authorList>
    </citation>
    <scope>NUCLEOTIDE SEQUENCE [LARGE SCALE GENOMIC DNA]</scope>
    <source>
        <strain evidence="1">Iper-2018</strain>
    </source>
</reference>
<name>A0AC60QA21_IXOPE</name>
<evidence type="ECO:0000313" key="2">
    <source>
        <dbReference type="Proteomes" id="UP000805193"/>
    </source>
</evidence>